<dbReference type="EMBL" id="QQAZ01000019">
    <property type="protein sequence ID" value="RDI43646.1"/>
    <property type="molecule type" value="Genomic_DNA"/>
</dbReference>
<evidence type="ECO:0008006" key="5">
    <source>
        <dbReference type="Google" id="ProtNLM"/>
    </source>
</evidence>
<evidence type="ECO:0000256" key="2">
    <source>
        <dbReference type="SAM" id="Phobius"/>
    </source>
</evidence>
<feature type="transmembrane region" description="Helical" evidence="2">
    <location>
        <begin position="236"/>
        <end position="253"/>
    </location>
</feature>
<evidence type="ECO:0000256" key="1">
    <source>
        <dbReference type="SAM" id="MobiDB-lite"/>
    </source>
</evidence>
<organism evidence="3 4">
    <name type="scientific">Nocardia mexicana</name>
    <dbReference type="NCBI Taxonomy" id="279262"/>
    <lineage>
        <taxon>Bacteria</taxon>
        <taxon>Bacillati</taxon>
        <taxon>Actinomycetota</taxon>
        <taxon>Actinomycetes</taxon>
        <taxon>Mycobacteriales</taxon>
        <taxon>Nocardiaceae</taxon>
        <taxon>Nocardia</taxon>
    </lineage>
</organism>
<keyword evidence="2" id="KW-0472">Membrane</keyword>
<dbReference type="AlphaFoldDB" id="A0A370GKA4"/>
<accession>A0A370GKA4</accession>
<dbReference type="RefSeq" id="WP_068027201.1">
    <property type="nucleotide sequence ID" value="NZ_QQAZ01000019.1"/>
</dbReference>
<feature type="transmembrane region" description="Helical" evidence="2">
    <location>
        <begin position="186"/>
        <end position="205"/>
    </location>
</feature>
<keyword evidence="2" id="KW-1133">Transmembrane helix</keyword>
<gene>
    <name evidence="3" type="ORF">DFR68_11933</name>
</gene>
<feature type="transmembrane region" description="Helical" evidence="2">
    <location>
        <begin position="128"/>
        <end position="150"/>
    </location>
</feature>
<protein>
    <recommendedName>
        <fullName evidence="5">DoxX-like protein</fullName>
    </recommendedName>
</protein>
<comment type="caution">
    <text evidence="3">The sequence shown here is derived from an EMBL/GenBank/DDBJ whole genome shotgun (WGS) entry which is preliminary data.</text>
</comment>
<reference evidence="3 4" key="1">
    <citation type="submission" date="2018-07" db="EMBL/GenBank/DDBJ databases">
        <title>Genomic Encyclopedia of Type Strains, Phase IV (KMG-IV): sequencing the most valuable type-strain genomes for metagenomic binning, comparative biology and taxonomic classification.</title>
        <authorList>
            <person name="Goeker M."/>
        </authorList>
    </citation>
    <scope>NUCLEOTIDE SEQUENCE [LARGE SCALE GENOMIC DNA]</scope>
    <source>
        <strain evidence="3 4">DSM 44952</strain>
    </source>
</reference>
<proteinExistence type="predicted"/>
<feature type="transmembrane region" description="Helical" evidence="2">
    <location>
        <begin position="32"/>
        <end position="56"/>
    </location>
</feature>
<dbReference type="OrthoDB" id="102112at2"/>
<feature type="transmembrane region" description="Helical" evidence="2">
    <location>
        <begin position="96"/>
        <end position="116"/>
    </location>
</feature>
<dbReference type="STRING" id="1210089.GCA_001613165_05993"/>
<evidence type="ECO:0000313" key="3">
    <source>
        <dbReference type="EMBL" id="RDI43646.1"/>
    </source>
</evidence>
<dbReference type="Proteomes" id="UP000255355">
    <property type="component" value="Unassembled WGS sequence"/>
</dbReference>
<feature type="region of interest" description="Disordered" evidence="1">
    <location>
        <begin position="385"/>
        <end position="406"/>
    </location>
</feature>
<name>A0A370GKA4_9NOCA</name>
<keyword evidence="2" id="KW-0812">Transmembrane</keyword>
<evidence type="ECO:0000313" key="4">
    <source>
        <dbReference type="Proteomes" id="UP000255355"/>
    </source>
</evidence>
<keyword evidence="4" id="KW-1185">Reference proteome</keyword>
<sequence length="450" mass="50005">MNSDRSAPVAETPVAQDNWHPATRIAFRFCTVYFGLFCLLVVYIPFALLGLLGRWVRGYSGPWFFTVTDPVTGWAGRTFFGIDAVLHEDSGAGDQTAMWVLAFVILVVAVVATAVWTLVDHRASHPRLLAWFTLFLRVCLGGQMLSFGFAKLIPTQMPGPTLAQLLQPYGDLSPASVLWLQVGSSYPYEMALGAVEVVAGLLLFIPRTAVLGAAVSLAGTAEILLMNMTFDIPEKLLAAHLLLISLVLLAPYLRRLADVFVRQRACEPLTPPALFADDRKNRVALWLQIALCLWVALGDGYDRWVVWQDQYGAASPKSELYGIWDVRDFTLDGQPVPPLTTDENRWQRIVFDDPEEANYQRMNGELVRARAVFHPGGQVELTTTNANGRGAGGDPPFAKLSTDRPAPDRLSLHGTLRDRAVTITLERVDPDSFPLRSRGFHWVQDYPHFR</sequence>